<dbReference type="Pfam" id="PF00809">
    <property type="entry name" value="Pterin_bind"/>
    <property type="match status" value="1"/>
</dbReference>
<evidence type="ECO:0000256" key="15">
    <source>
        <dbReference type="ARBA" id="ARBA00022840"/>
    </source>
</evidence>
<comment type="catalytic activity">
    <reaction evidence="2">
        <text>6-hydroxymethyl-7,8-dihydropterin + ATP = (7,8-dihydropterin-6-yl)methyl diphosphate + AMP + H(+)</text>
        <dbReference type="Rhea" id="RHEA:11412"/>
        <dbReference type="ChEBI" id="CHEBI:15378"/>
        <dbReference type="ChEBI" id="CHEBI:30616"/>
        <dbReference type="ChEBI" id="CHEBI:44841"/>
        <dbReference type="ChEBI" id="CHEBI:72950"/>
        <dbReference type="ChEBI" id="CHEBI:456215"/>
        <dbReference type="EC" id="2.7.6.3"/>
    </reaction>
</comment>
<keyword evidence="19" id="KW-0511">Multifunctional enzyme</keyword>
<dbReference type="InterPro" id="IPR035907">
    <property type="entry name" value="Hppk_sf"/>
</dbReference>
<feature type="domain" description="Pterin-binding" evidence="21">
    <location>
        <begin position="1032"/>
        <end position="1294"/>
    </location>
</feature>
<feature type="compositionally biased region" description="Polar residues" evidence="20">
    <location>
        <begin position="201"/>
        <end position="213"/>
    </location>
</feature>
<comment type="similarity">
    <text evidence="7">In the C-terminal section; belongs to the DHPS family.</text>
</comment>
<dbReference type="InterPro" id="IPR006390">
    <property type="entry name" value="DHP_synth_dom"/>
</dbReference>
<dbReference type="InterPro" id="IPR042241">
    <property type="entry name" value="GCP_C_sf"/>
</dbReference>
<dbReference type="UniPathway" id="UPA00077">
    <property type="reaction ID" value="UER00155"/>
</dbReference>
<dbReference type="NCBIfam" id="TIGR01498">
    <property type="entry name" value="folK"/>
    <property type="match status" value="1"/>
</dbReference>
<dbReference type="PROSITE" id="PS00794">
    <property type="entry name" value="HPPK"/>
    <property type="match status" value="1"/>
</dbReference>
<evidence type="ECO:0000256" key="9">
    <source>
        <dbReference type="ARBA" id="ARBA00022490"/>
    </source>
</evidence>
<dbReference type="EMBL" id="JABANP010000073">
    <property type="protein sequence ID" value="KAF4691695.1"/>
    <property type="molecule type" value="Genomic_DNA"/>
</dbReference>
<name>A0A7J6P6G7_PEROL</name>
<keyword evidence="12" id="KW-0479">Metal-binding</keyword>
<dbReference type="Pfam" id="PF04130">
    <property type="entry name" value="GCP_C_terminal"/>
    <property type="match status" value="1"/>
</dbReference>
<evidence type="ECO:0000259" key="21">
    <source>
        <dbReference type="PROSITE" id="PS50972"/>
    </source>
</evidence>
<keyword evidence="18" id="KW-0206">Cytoskeleton</keyword>
<dbReference type="InterPro" id="IPR011005">
    <property type="entry name" value="Dihydropteroate_synth-like_sf"/>
</dbReference>
<dbReference type="Gene3D" id="3.20.20.20">
    <property type="entry name" value="Dihydropteroate synthase-like"/>
    <property type="match status" value="1"/>
</dbReference>
<dbReference type="Gene3D" id="1.20.120.1900">
    <property type="entry name" value="Gamma-tubulin complex, C-terminal domain"/>
    <property type="match status" value="1"/>
</dbReference>
<evidence type="ECO:0000256" key="12">
    <source>
        <dbReference type="ARBA" id="ARBA00022723"/>
    </source>
</evidence>
<evidence type="ECO:0000256" key="6">
    <source>
        <dbReference type="ARBA" id="ARBA00005051"/>
    </source>
</evidence>
<comment type="cofactor">
    <cofactor evidence="3">
        <name>Mg(2+)</name>
        <dbReference type="ChEBI" id="CHEBI:18420"/>
    </cofactor>
</comment>
<sequence>MLGSTSVSAFGRERQSKAESVLADLVDAFIPPDLDLGYADRSKITQFSRYHLAFHSFPSVDTLAVDRDMKEVIYKVNTRATPVGSAELLADLYVRDMPKTAATAGLTDDGDESIIPSIISLLLSLSGDPCGVDRSVVDRVSMELREERAKNAARYDHLGRLREGLEEKRILEAIAKASVETGWELAMAACDTSSDEDRADNSVSTNSGRSTPPSALDLPIFDPLGVRAGAVPTVDEDPVKCADDLRRECRSSLLTVESSGRVPEDLLAADADIIAAIVAADGGRRRPFLVRESWVVEEIFTACYVLSTAPVEQGGSIVCLNTLFHVSDGVVGVHAAVSRGDTVACAHLSPKALSLALVSIAGIMTDLKELCALTYLSARYDHHRCFLAVQAEVHSLVRKFTAELEAIEEAFSTSEVACSLVAITCALKRLAKPITEASVALRGDGPLAARLWIRRAAGSKVADGIYRAYIGPLLSCARSLACDGVILGDHRSGPKEMVAVLEAIAANPTHPLQVITTRTLAIHSSVTSGWAVQRYDDRARLMGFSSEAQMLLEHRLAARAAGGHAVRQLLNSGGQAPALNAIFKALRMVCMAFDEHVQEWLADPGPRGPVWASRYGAWVKAHVMDFTGVDIDIDPLGGSGRAPFYSKVFDMMKPLYEAQSCIVAKPRCLHPGVLNYLFAVRAELLHFVRSLESYLKQSVIEPESQRFDALAASVDSVESLGHLHYHDYLHARLASSLFMSPRTAVVRDSLLAMLDVCKIFRAIAERSARLSPPGARLVRERTFDSVSSFDASADSYYPGSRDTATTDQWAVEDDGDPALLLSELTELRRKFKASCRGLLNVLAVTQNSMTTPSAALKRAYIAMGSNMGKRAQNIRQALKCIASDGLGVVSDTSFLYQTKAQYVTDQPDFLNCVLSLDTSLAPHDLLTKLNDIEAKMGRVRTLRYGPRPIDLDILLYGDEVVDTPDLKIPHERMQERDFVLAPLKDLLPGHWSHPTLGRTLSQLTGSVQTMGECHRVMPVGEDQLLDWDAGKTFIMGVINVTPDSFSDGGLYDTVEKAVEHARTLIEGGADILDLGGESTRPGTNSLKGLDVNEEQRRVLPVIKGIRETFGDSILLSVDTRNASTARKAVEAGADMVNDIWGGLWDPEMMDTVADLEVPYVCMHMRPHGQEKYPGGVVNEVHKVLTTQVQAAMKAGIPRWDIIVDTGLGFGKFANHNFQLLRHYNDALPDTLSGVPWPSLSGPSRKRFVTDRSDPPEDIWDMAAFGTGAAVVASIEKGANIVRVHDVKKIQRVCMVADKVYRVPDEEIEAE</sequence>
<evidence type="ECO:0000256" key="13">
    <source>
        <dbReference type="ARBA" id="ARBA00022741"/>
    </source>
</evidence>
<comment type="caution">
    <text evidence="22">The sequence shown here is derived from an EMBL/GenBank/DDBJ whole genome shotgun (WGS) entry which is preliminary data.</text>
</comment>
<dbReference type="InterPro" id="IPR040457">
    <property type="entry name" value="GCP_C"/>
</dbReference>
<keyword evidence="10" id="KW-0808">Transferase</keyword>
<evidence type="ECO:0000256" key="17">
    <source>
        <dbReference type="ARBA" id="ARBA00022909"/>
    </source>
</evidence>
<keyword evidence="14" id="KW-0418">Kinase</keyword>
<keyword evidence="9" id="KW-0963">Cytoplasm</keyword>
<organism evidence="22 23">
    <name type="scientific">Perkinsus olseni</name>
    <name type="common">Perkinsus atlanticus</name>
    <dbReference type="NCBI Taxonomy" id="32597"/>
    <lineage>
        <taxon>Eukaryota</taxon>
        <taxon>Sar</taxon>
        <taxon>Alveolata</taxon>
        <taxon>Perkinsozoa</taxon>
        <taxon>Perkinsea</taxon>
        <taxon>Perkinsida</taxon>
        <taxon>Perkinsidae</taxon>
        <taxon>Perkinsus</taxon>
    </lineage>
</organism>
<evidence type="ECO:0000256" key="10">
    <source>
        <dbReference type="ARBA" id="ARBA00022679"/>
    </source>
</evidence>
<dbReference type="GO" id="GO:0016301">
    <property type="term" value="F:kinase activity"/>
    <property type="evidence" value="ECO:0007669"/>
    <property type="project" value="UniProtKB-KW"/>
</dbReference>
<proteinExistence type="inferred from homology"/>
<dbReference type="GO" id="GO:0046872">
    <property type="term" value="F:metal ion binding"/>
    <property type="evidence" value="ECO:0007669"/>
    <property type="project" value="UniProtKB-KW"/>
</dbReference>
<dbReference type="PANTHER" id="PTHR20941">
    <property type="entry name" value="FOLATE SYNTHESIS PROTEINS"/>
    <property type="match status" value="1"/>
</dbReference>
<dbReference type="PROSITE" id="PS00792">
    <property type="entry name" value="DHPS_1"/>
    <property type="match status" value="1"/>
</dbReference>
<evidence type="ECO:0000256" key="1">
    <source>
        <dbReference type="ARBA" id="ARBA00000012"/>
    </source>
</evidence>
<protein>
    <recommendedName>
        <fullName evidence="21">Pterin-binding domain-containing protein</fullName>
    </recommendedName>
</protein>
<dbReference type="GO" id="GO:0004156">
    <property type="term" value="F:dihydropteroate synthase activity"/>
    <property type="evidence" value="ECO:0007669"/>
    <property type="project" value="UniProtKB-EC"/>
</dbReference>
<comment type="similarity">
    <text evidence="8">Belongs to the TUBGCP family.</text>
</comment>
<dbReference type="PROSITE" id="PS00793">
    <property type="entry name" value="DHPS_2"/>
    <property type="match status" value="1"/>
</dbReference>
<evidence type="ECO:0000256" key="19">
    <source>
        <dbReference type="ARBA" id="ARBA00023268"/>
    </source>
</evidence>
<dbReference type="SUPFAM" id="SSF51717">
    <property type="entry name" value="Dihydropteroate synthetase-like"/>
    <property type="match status" value="1"/>
</dbReference>
<keyword evidence="16" id="KW-0460">Magnesium</keyword>
<keyword evidence="11" id="KW-0493">Microtubule</keyword>
<keyword evidence="13" id="KW-0547">Nucleotide-binding</keyword>
<gene>
    <name evidence="22" type="ORF">FOZ60_015009</name>
</gene>
<keyword evidence="17" id="KW-0289">Folate biosynthesis</keyword>
<dbReference type="Gene3D" id="3.30.70.560">
    <property type="entry name" value="7,8-Dihydro-6-hydroxymethylpterin-pyrophosphokinase HPPK"/>
    <property type="match status" value="1"/>
</dbReference>
<evidence type="ECO:0000256" key="18">
    <source>
        <dbReference type="ARBA" id="ARBA00023212"/>
    </source>
</evidence>
<evidence type="ECO:0000256" key="11">
    <source>
        <dbReference type="ARBA" id="ARBA00022701"/>
    </source>
</evidence>
<dbReference type="GO" id="GO:0005524">
    <property type="term" value="F:ATP binding"/>
    <property type="evidence" value="ECO:0007669"/>
    <property type="project" value="UniProtKB-KW"/>
</dbReference>
<dbReference type="CDD" id="cd00739">
    <property type="entry name" value="DHPS"/>
    <property type="match status" value="1"/>
</dbReference>
<dbReference type="PROSITE" id="PS50972">
    <property type="entry name" value="PTERIN_BINDING"/>
    <property type="match status" value="1"/>
</dbReference>
<comment type="pathway">
    <text evidence="6">Cofactor biosynthesis; tetrahydrofolate biosynthesis; 2-amino-4-hydroxy-6-hydroxymethyl-7,8-dihydropteridine diphosphate from 7,8-dihydroneopterin triphosphate: step 4/4.</text>
</comment>
<comment type="subcellular location">
    <subcellularLocation>
        <location evidence="4">Cytoplasm</location>
        <location evidence="4">Cytoskeleton</location>
    </subcellularLocation>
</comment>
<evidence type="ECO:0000313" key="23">
    <source>
        <dbReference type="Proteomes" id="UP000541610"/>
    </source>
</evidence>
<dbReference type="GO" id="GO:0005874">
    <property type="term" value="C:microtubule"/>
    <property type="evidence" value="ECO:0007669"/>
    <property type="project" value="UniProtKB-KW"/>
</dbReference>
<evidence type="ECO:0000256" key="2">
    <source>
        <dbReference type="ARBA" id="ARBA00000198"/>
    </source>
</evidence>
<dbReference type="GO" id="GO:0005740">
    <property type="term" value="C:mitochondrial envelope"/>
    <property type="evidence" value="ECO:0007669"/>
    <property type="project" value="TreeGrafter"/>
</dbReference>
<evidence type="ECO:0000256" key="8">
    <source>
        <dbReference type="ARBA" id="ARBA00010337"/>
    </source>
</evidence>
<evidence type="ECO:0000256" key="14">
    <source>
        <dbReference type="ARBA" id="ARBA00022777"/>
    </source>
</evidence>
<evidence type="ECO:0000256" key="4">
    <source>
        <dbReference type="ARBA" id="ARBA00004245"/>
    </source>
</evidence>
<dbReference type="SUPFAM" id="SSF55083">
    <property type="entry name" value="6-hydroxymethyl-7,8-dihydropterin pyrophosphokinase, HPPK"/>
    <property type="match status" value="1"/>
</dbReference>
<evidence type="ECO:0000256" key="20">
    <source>
        <dbReference type="SAM" id="MobiDB-lite"/>
    </source>
</evidence>
<dbReference type="OrthoDB" id="615426at2759"/>
<reference evidence="22 23" key="1">
    <citation type="submission" date="2020-04" db="EMBL/GenBank/DDBJ databases">
        <title>Perkinsus olseni comparative genomics.</title>
        <authorList>
            <person name="Bogema D.R."/>
        </authorList>
    </citation>
    <scope>NUCLEOTIDE SEQUENCE [LARGE SCALE GENOMIC DNA]</scope>
    <source>
        <strain evidence="22">00978-12</strain>
    </source>
</reference>
<dbReference type="InterPro" id="IPR045031">
    <property type="entry name" value="DHP_synth-like"/>
</dbReference>
<comment type="pathway">
    <text evidence="5">Cofactor biosynthesis; tetrahydrofolate biosynthesis; 7,8-dihydrofolate from 2-amino-4-hydroxy-6-hydroxymethyl-7,8-dihydropteridine diphosphate and 4-aminobenzoate: step 1/2.</text>
</comment>
<feature type="region of interest" description="Disordered" evidence="20">
    <location>
        <begin position="190"/>
        <end position="214"/>
    </location>
</feature>
<dbReference type="Pfam" id="PF01288">
    <property type="entry name" value="HPPK"/>
    <property type="match status" value="1"/>
</dbReference>
<keyword evidence="15" id="KW-0067">ATP-binding</keyword>
<dbReference type="Proteomes" id="UP000541610">
    <property type="component" value="Unassembled WGS sequence"/>
</dbReference>
<evidence type="ECO:0000256" key="16">
    <source>
        <dbReference type="ARBA" id="ARBA00022842"/>
    </source>
</evidence>
<evidence type="ECO:0000313" key="22">
    <source>
        <dbReference type="EMBL" id="KAF4691695.1"/>
    </source>
</evidence>
<dbReference type="PANTHER" id="PTHR20941:SF1">
    <property type="entry name" value="FOLIC ACID SYNTHESIS PROTEIN FOL1"/>
    <property type="match status" value="1"/>
</dbReference>
<dbReference type="GO" id="GO:0046656">
    <property type="term" value="P:folic acid biosynthetic process"/>
    <property type="evidence" value="ECO:0007669"/>
    <property type="project" value="UniProtKB-KW"/>
</dbReference>
<dbReference type="GO" id="GO:0043015">
    <property type="term" value="F:gamma-tubulin binding"/>
    <property type="evidence" value="ECO:0007669"/>
    <property type="project" value="InterPro"/>
</dbReference>
<dbReference type="InterPro" id="IPR000489">
    <property type="entry name" value="Pterin-binding_dom"/>
</dbReference>
<evidence type="ECO:0000256" key="7">
    <source>
        <dbReference type="ARBA" id="ARBA00009951"/>
    </source>
</evidence>
<dbReference type="InterPro" id="IPR000550">
    <property type="entry name" value="Hppk"/>
</dbReference>
<dbReference type="CDD" id="cd00483">
    <property type="entry name" value="HPPK"/>
    <property type="match status" value="1"/>
</dbReference>
<comment type="catalytic activity">
    <reaction evidence="1">
        <text>(7,8-dihydropterin-6-yl)methyl diphosphate + 4-aminobenzoate = 7,8-dihydropteroate + diphosphate</text>
        <dbReference type="Rhea" id="RHEA:19949"/>
        <dbReference type="ChEBI" id="CHEBI:17836"/>
        <dbReference type="ChEBI" id="CHEBI:17839"/>
        <dbReference type="ChEBI" id="CHEBI:33019"/>
        <dbReference type="ChEBI" id="CHEBI:72950"/>
        <dbReference type="EC" id="2.5.1.15"/>
    </reaction>
</comment>
<accession>A0A7J6P6G7</accession>
<dbReference type="NCBIfam" id="TIGR01496">
    <property type="entry name" value="DHPS"/>
    <property type="match status" value="1"/>
</dbReference>
<dbReference type="GO" id="GO:0003848">
    <property type="term" value="F:2-amino-4-hydroxy-6-hydroxymethyldihydropteridine diphosphokinase activity"/>
    <property type="evidence" value="ECO:0007669"/>
    <property type="project" value="UniProtKB-EC"/>
</dbReference>
<dbReference type="GO" id="GO:0046654">
    <property type="term" value="P:tetrahydrofolate biosynthetic process"/>
    <property type="evidence" value="ECO:0007669"/>
    <property type="project" value="UniProtKB-UniPathway"/>
</dbReference>
<evidence type="ECO:0000256" key="5">
    <source>
        <dbReference type="ARBA" id="ARBA00004763"/>
    </source>
</evidence>
<evidence type="ECO:0000256" key="3">
    <source>
        <dbReference type="ARBA" id="ARBA00001946"/>
    </source>
</evidence>